<evidence type="ECO:0000313" key="4">
    <source>
        <dbReference type="Proteomes" id="UP001152799"/>
    </source>
</evidence>
<dbReference type="OrthoDB" id="1669814at2759"/>
<comment type="similarity">
    <text evidence="1">Belongs to the short-chain dehydrogenases/reductases (SDR) family.</text>
</comment>
<evidence type="ECO:0000256" key="1">
    <source>
        <dbReference type="ARBA" id="ARBA00006484"/>
    </source>
</evidence>
<keyword evidence="2" id="KW-0560">Oxidoreductase</keyword>
<dbReference type="Proteomes" id="UP001152799">
    <property type="component" value="Chromosome 2"/>
</dbReference>
<dbReference type="SUPFAM" id="SSF51735">
    <property type="entry name" value="NAD(P)-binding Rossmann-fold domains"/>
    <property type="match status" value="1"/>
</dbReference>
<dbReference type="NCBIfam" id="NF005559">
    <property type="entry name" value="PRK07231.1"/>
    <property type="match status" value="1"/>
</dbReference>
<keyword evidence="4" id="KW-1185">Reference proteome</keyword>
<evidence type="ECO:0008006" key="5">
    <source>
        <dbReference type="Google" id="ProtNLM"/>
    </source>
</evidence>
<dbReference type="PROSITE" id="PS00061">
    <property type="entry name" value="ADH_SHORT"/>
    <property type="match status" value="1"/>
</dbReference>
<dbReference type="PRINTS" id="PR00080">
    <property type="entry name" value="SDRFAMILY"/>
</dbReference>
<dbReference type="EMBL" id="OU892278">
    <property type="protein sequence ID" value="CAG9764309.1"/>
    <property type="molecule type" value="Genomic_DNA"/>
</dbReference>
<reference evidence="3" key="1">
    <citation type="submission" date="2022-01" db="EMBL/GenBank/DDBJ databases">
        <authorList>
            <person name="King R."/>
        </authorList>
    </citation>
    <scope>NUCLEOTIDE SEQUENCE</scope>
</reference>
<protein>
    <recommendedName>
        <fullName evidence="5">Dehydrogenase/reductase SDR family member 4</fullName>
    </recommendedName>
</protein>
<evidence type="ECO:0000256" key="2">
    <source>
        <dbReference type="ARBA" id="ARBA00023002"/>
    </source>
</evidence>
<dbReference type="Pfam" id="PF13561">
    <property type="entry name" value="adh_short_C2"/>
    <property type="match status" value="1"/>
</dbReference>
<dbReference type="FunFam" id="3.40.50.720:FF:000084">
    <property type="entry name" value="Short-chain dehydrogenase reductase"/>
    <property type="match status" value="1"/>
</dbReference>
<dbReference type="PRINTS" id="PR00081">
    <property type="entry name" value="GDHRDH"/>
</dbReference>
<dbReference type="InterPro" id="IPR002347">
    <property type="entry name" value="SDR_fam"/>
</dbReference>
<dbReference type="AlphaFoldDB" id="A0A9N9MJE9"/>
<evidence type="ECO:0000313" key="3">
    <source>
        <dbReference type="EMBL" id="CAG9764309.1"/>
    </source>
</evidence>
<dbReference type="PANTHER" id="PTHR43943:SF2">
    <property type="entry name" value="DEHYDROGENASE_REDUCTASE 4"/>
    <property type="match status" value="1"/>
</dbReference>
<dbReference type="InterPro" id="IPR036291">
    <property type="entry name" value="NAD(P)-bd_dom_sf"/>
</dbReference>
<dbReference type="Gene3D" id="3.40.50.720">
    <property type="entry name" value="NAD(P)-binding Rossmann-like Domain"/>
    <property type="match status" value="1"/>
</dbReference>
<organism evidence="3 4">
    <name type="scientific">Ceutorhynchus assimilis</name>
    <name type="common">cabbage seed weevil</name>
    <dbReference type="NCBI Taxonomy" id="467358"/>
    <lineage>
        <taxon>Eukaryota</taxon>
        <taxon>Metazoa</taxon>
        <taxon>Ecdysozoa</taxon>
        <taxon>Arthropoda</taxon>
        <taxon>Hexapoda</taxon>
        <taxon>Insecta</taxon>
        <taxon>Pterygota</taxon>
        <taxon>Neoptera</taxon>
        <taxon>Endopterygota</taxon>
        <taxon>Coleoptera</taxon>
        <taxon>Polyphaga</taxon>
        <taxon>Cucujiformia</taxon>
        <taxon>Curculionidae</taxon>
        <taxon>Ceutorhynchinae</taxon>
        <taxon>Ceutorhynchus</taxon>
    </lineage>
</organism>
<dbReference type="PANTHER" id="PTHR43943">
    <property type="entry name" value="DEHYDROGENASE/REDUCTASE (SDR FAMILY) MEMBER 4"/>
    <property type="match status" value="1"/>
</dbReference>
<proteinExistence type="inferred from homology"/>
<name>A0A9N9MJE9_9CUCU</name>
<accession>A0A9N9MJE9</accession>
<gene>
    <name evidence="3" type="ORF">CEUTPL_LOCUS4949</name>
</gene>
<sequence length="249" mass="26748">MFANRVAIITASTDGIGLAIARKLGQQGAKVIISSRKPKNVERATKILLDEGIQVKSTVCHVSDSTSRKKLFEAAEEFGGLDILVSNAAVNPYFGGILNCDIKIFDKIFDVNVRSSFLLAQEALPLLRKSKNGRIIFISSISAYYQHKLLGPYGMSKTALLALTKSAAKQLAADGITVNCICPGLIDTRFSEVLTSDEEKNKEELSRIPMGRAGTPEEVAASVSFIASDDAEYLTGENILVAGGFSSKL</sequence>
<dbReference type="InterPro" id="IPR020904">
    <property type="entry name" value="Sc_DH/Rdtase_CS"/>
</dbReference>
<dbReference type="GO" id="GO:0004090">
    <property type="term" value="F:carbonyl reductase (NADPH) activity"/>
    <property type="evidence" value="ECO:0007669"/>
    <property type="project" value="TreeGrafter"/>
</dbReference>